<keyword evidence="3" id="KW-1185">Reference proteome</keyword>
<evidence type="ECO:0000259" key="1">
    <source>
        <dbReference type="Pfam" id="PF06985"/>
    </source>
</evidence>
<gene>
    <name evidence="2" type="ORF">FMAN_12233</name>
</gene>
<sequence length="586" mass="67572">MDIKPKLTLTTTANEPPGHDIFCTPENSEFLSKVHYRDLNTSDREIRLLKILPNSGSGFIECELLPSVKLADVHKQYLALSYCAGDARNTKPIIVNGARCNVFANLHHALNTVRYYWETHTYHRDLFLWVDQICINQANLIERSIQVGFMRAIYESAKETLICLSVADTKGDGMRWLVELEETYVNRAIIGETLPSEDGGDRRHPFSTTQFRTEMEECLSHHEFVDGWIKFCDVLSSPWWGRAWVFQEFMVSCRATFLYGQHSMKHEIMLSLMPDLCLSTLEVLFEPEKTRGTCIKKKLKRAKVTRTQVSRSISKVLSVFLAKHEWYRDYDLKKLLVYTQNSESSDERDRIYSMVGLAHPGYAIIPDYAYENTFERLLVETTRRIITFEDSLEVLSYLGRGEPSSTGCRKLLPSWVVDWTTVQSLPSWVVNLDEIRHLPEAMKYVEEIDSGVSNHYIKVGYADSSFVQLRHPVYPDMKTTAIQVWAVFLDSDFIVNDQKMFVSQNLFEVKAEFPVQRDDELWVFCGSSEPFLLRRCSGGYRVVGPVLCLTLAYQPFWGISGRLDKYADESGDLDPSMMELKRITIF</sequence>
<evidence type="ECO:0000313" key="3">
    <source>
        <dbReference type="Proteomes" id="UP000184255"/>
    </source>
</evidence>
<dbReference type="AlphaFoldDB" id="A0A1L7TMX2"/>
<dbReference type="VEuPathDB" id="FungiDB:FMAN_12233"/>
<organism evidence="2 3">
    <name type="scientific">Fusarium mangiferae</name>
    <name type="common">Mango malformation disease fungus</name>
    <dbReference type="NCBI Taxonomy" id="192010"/>
    <lineage>
        <taxon>Eukaryota</taxon>
        <taxon>Fungi</taxon>
        <taxon>Dikarya</taxon>
        <taxon>Ascomycota</taxon>
        <taxon>Pezizomycotina</taxon>
        <taxon>Sordariomycetes</taxon>
        <taxon>Hypocreomycetidae</taxon>
        <taxon>Hypocreales</taxon>
        <taxon>Nectriaceae</taxon>
        <taxon>Fusarium</taxon>
        <taxon>Fusarium fujikuroi species complex</taxon>
    </lineage>
</organism>
<dbReference type="InterPro" id="IPR052895">
    <property type="entry name" value="HetReg/Transcr_Mod"/>
</dbReference>
<feature type="domain" description="Heterokaryon incompatibility" evidence="1">
    <location>
        <begin position="77"/>
        <end position="248"/>
    </location>
</feature>
<dbReference type="PANTHER" id="PTHR24148">
    <property type="entry name" value="ANKYRIN REPEAT DOMAIN-CONTAINING PROTEIN 39 HOMOLOG-RELATED"/>
    <property type="match status" value="1"/>
</dbReference>
<dbReference type="GeneID" id="65091483"/>
<dbReference type="EMBL" id="FCQH01000009">
    <property type="protein sequence ID" value="CVK98152.1"/>
    <property type="molecule type" value="Genomic_DNA"/>
</dbReference>
<reference evidence="3" key="1">
    <citation type="journal article" date="2016" name="Genome Biol. Evol.">
        <title>Comparative 'omics' of the Fusarium fujikuroi species complex highlights differences in genetic potential and metabolite synthesis.</title>
        <authorList>
            <person name="Niehaus E.-M."/>
            <person name="Muensterkoetter M."/>
            <person name="Proctor R.H."/>
            <person name="Brown D.W."/>
            <person name="Sharon A."/>
            <person name="Idan Y."/>
            <person name="Oren-Young L."/>
            <person name="Sieber C.M."/>
            <person name="Novak O."/>
            <person name="Pencik A."/>
            <person name="Tarkowska D."/>
            <person name="Hromadova K."/>
            <person name="Freeman S."/>
            <person name="Maymon M."/>
            <person name="Elazar M."/>
            <person name="Youssef S.A."/>
            <person name="El-Shabrawy E.S.M."/>
            <person name="Shalaby A.B.A."/>
            <person name="Houterman P."/>
            <person name="Brock N.L."/>
            <person name="Burkhardt I."/>
            <person name="Tsavkelova E.A."/>
            <person name="Dickschat J.S."/>
            <person name="Galuszka P."/>
            <person name="Gueldener U."/>
            <person name="Tudzynski B."/>
        </authorList>
    </citation>
    <scope>NUCLEOTIDE SEQUENCE [LARGE SCALE GENOMIC DNA]</scope>
    <source>
        <strain evidence="3">MRC7560</strain>
    </source>
</reference>
<dbReference type="Pfam" id="PF06985">
    <property type="entry name" value="HET"/>
    <property type="match status" value="1"/>
</dbReference>
<accession>A0A1L7TMX2</accession>
<dbReference type="Proteomes" id="UP000184255">
    <property type="component" value="Unassembled WGS sequence"/>
</dbReference>
<name>A0A1L7TMX2_FUSMA</name>
<dbReference type="PANTHER" id="PTHR24148:SF73">
    <property type="entry name" value="HET DOMAIN PROTEIN (AFU_ORTHOLOGUE AFUA_8G01020)"/>
    <property type="match status" value="1"/>
</dbReference>
<dbReference type="InterPro" id="IPR010730">
    <property type="entry name" value="HET"/>
</dbReference>
<evidence type="ECO:0000313" key="2">
    <source>
        <dbReference type="EMBL" id="CVK98152.1"/>
    </source>
</evidence>
<comment type="caution">
    <text evidence="2">The sequence shown here is derived from an EMBL/GenBank/DDBJ whole genome shotgun (WGS) entry which is preliminary data.</text>
</comment>
<protein>
    <recommendedName>
        <fullName evidence="1">Heterokaryon incompatibility domain-containing protein</fullName>
    </recommendedName>
</protein>
<proteinExistence type="predicted"/>
<dbReference type="RefSeq" id="XP_041684979.1">
    <property type="nucleotide sequence ID" value="XM_041834747.1"/>
</dbReference>